<proteinExistence type="predicted"/>
<evidence type="ECO:0008006" key="4">
    <source>
        <dbReference type="Google" id="ProtNLM"/>
    </source>
</evidence>
<dbReference type="KEGG" id="nao:Y958_06195"/>
<evidence type="ECO:0000313" key="2">
    <source>
        <dbReference type="EMBL" id="ASG20448.1"/>
    </source>
</evidence>
<sequence length="169" mass="17999">MRRFERGLAAAALMVAALMPPAKAAESLAALSFLVGERVADSAPGARPNQGGTSEIRPDLNGSLLVRRDRTHMAEGGDLDMVMTMYVEGGHLRADFFDTAGHVIHYHVTELAPGRRVQFTSDPAPAAPTFRLTYEGLAGGRLAVRFEIAPPGPQPSFTLFTEGTLSPAP</sequence>
<gene>
    <name evidence="2" type="ORF">Y958_06195</name>
</gene>
<dbReference type="RefSeq" id="WP_088871310.1">
    <property type="nucleotide sequence ID" value="NZ_CP022110.1"/>
</dbReference>
<dbReference type="AlphaFoldDB" id="A0A248JQT8"/>
<dbReference type="EMBL" id="CP022110">
    <property type="protein sequence ID" value="ASG20448.1"/>
    <property type="molecule type" value="Genomic_DNA"/>
</dbReference>
<feature type="signal peptide" evidence="1">
    <location>
        <begin position="1"/>
        <end position="24"/>
    </location>
</feature>
<keyword evidence="1" id="KW-0732">Signal</keyword>
<evidence type="ECO:0000256" key="1">
    <source>
        <dbReference type="SAM" id="SignalP"/>
    </source>
</evidence>
<protein>
    <recommendedName>
        <fullName evidence="4">DUF4426 domain-containing protein</fullName>
    </recommendedName>
</protein>
<organism evidence="2 3">
    <name type="scientific">Nitrospirillum viridazoti CBAmc</name>
    <dbReference type="NCBI Taxonomy" id="1441467"/>
    <lineage>
        <taxon>Bacteria</taxon>
        <taxon>Pseudomonadati</taxon>
        <taxon>Pseudomonadota</taxon>
        <taxon>Alphaproteobacteria</taxon>
        <taxon>Rhodospirillales</taxon>
        <taxon>Azospirillaceae</taxon>
        <taxon>Nitrospirillum</taxon>
        <taxon>Nitrospirillum viridazoti</taxon>
    </lineage>
</organism>
<name>A0A248JQT8_9PROT</name>
<feature type="chain" id="PRO_5012987251" description="DUF4426 domain-containing protein" evidence="1">
    <location>
        <begin position="25"/>
        <end position="169"/>
    </location>
</feature>
<dbReference type="Proteomes" id="UP000197153">
    <property type="component" value="Chromosome 1"/>
</dbReference>
<keyword evidence="3" id="KW-1185">Reference proteome</keyword>
<accession>A0A248JQT8</accession>
<reference evidence="2 3" key="1">
    <citation type="submission" date="2017-06" db="EMBL/GenBank/DDBJ databases">
        <title>Complete genome sequence of Nitrospirillum amazonense strain CBAmC, an endophytic nitrogen-fixing and plant growth-promoting bacterium, isolated from sugarcane.</title>
        <authorList>
            <person name="Schwab S."/>
            <person name="dos Santos Teixeira K.R."/>
            <person name="Simoes Araujo J.L."/>
            <person name="Soares Vidal M."/>
            <person name="Borges de Freitas H.R."/>
            <person name="Rivello Crivelaro A.L."/>
            <person name="Bueno de Camargo Nunes A."/>
            <person name="dos Santos C.M."/>
            <person name="Palmeira da Silva Rosa D."/>
            <person name="da Silva Padilha D."/>
            <person name="da Silva E."/>
            <person name="Araujo Terra L."/>
            <person name="Soares Mendes V."/>
            <person name="Farinelli L."/>
            <person name="Magalhaes Cruz L."/>
            <person name="Baldani J.I."/>
        </authorList>
    </citation>
    <scope>NUCLEOTIDE SEQUENCE [LARGE SCALE GENOMIC DNA]</scope>
    <source>
        <strain evidence="2 3">CBAmC</strain>
    </source>
</reference>
<evidence type="ECO:0000313" key="3">
    <source>
        <dbReference type="Proteomes" id="UP000197153"/>
    </source>
</evidence>